<dbReference type="OrthoDB" id="3792542at2759"/>
<evidence type="ECO:0000313" key="1">
    <source>
        <dbReference type="EMBL" id="CAI6257876.1"/>
    </source>
</evidence>
<dbReference type="AlphaFoldDB" id="A0A9W4XDY6"/>
<protein>
    <submittedName>
        <fullName evidence="1">Uncharacterized protein</fullName>
    </submittedName>
</protein>
<dbReference type="Proteomes" id="UP001152607">
    <property type="component" value="Unassembled WGS sequence"/>
</dbReference>
<keyword evidence="2" id="KW-1185">Reference proteome</keyword>
<dbReference type="EMBL" id="CAOQHR010000001">
    <property type="protein sequence ID" value="CAI6257876.1"/>
    <property type="molecule type" value="Genomic_DNA"/>
</dbReference>
<evidence type="ECO:0000313" key="2">
    <source>
        <dbReference type="Proteomes" id="UP001152607"/>
    </source>
</evidence>
<comment type="caution">
    <text evidence="1">The sequence shown here is derived from an EMBL/GenBank/DDBJ whole genome shotgun (WGS) entry which is preliminary data.</text>
</comment>
<proteinExistence type="predicted"/>
<sequence>MSATTTETAAMEKYLYTQSRSFMAPIKLRLVVSYAGSIIRGNPFLCLPRDVRNDIYSFALSPSDTTCEPPANIDIPDTGNIVFPDPCDVDPVFNREITELLFGRVGDSTSAFRPSQYEARSTYRTSTYLVITSNRSKATITIPSDVAAYNFLVWLGTNARATSVALSHGLVKSIEFLSLEIMEKGMFTSNATKLMRSLPMLETVALMVDLRSLLFMEGKNGGKAVDVRAMAAKYDLEGLVQVPCLKTVVLTLKPYMALGKMLKELGNDGTDGFWGLQDWIQGRIAMRGRGVNVICRGV</sequence>
<reference evidence="1" key="1">
    <citation type="submission" date="2023-01" db="EMBL/GenBank/DDBJ databases">
        <authorList>
            <person name="Van Ghelder C."/>
            <person name="Rancurel C."/>
        </authorList>
    </citation>
    <scope>NUCLEOTIDE SEQUENCE</scope>
    <source>
        <strain evidence="1">CNCM I-4278</strain>
    </source>
</reference>
<accession>A0A9W4XDY6</accession>
<gene>
    <name evidence="1" type="ORF">PDIGIT_LOCUS1227</name>
</gene>
<organism evidence="1 2">
    <name type="scientific">Periconia digitata</name>
    <dbReference type="NCBI Taxonomy" id="1303443"/>
    <lineage>
        <taxon>Eukaryota</taxon>
        <taxon>Fungi</taxon>
        <taxon>Dikarya</taxon>
        <taxon>Ascomycota</taxon>
        <taxon>Pezizomycotina</taxon>
        <taxon>Dothideomycetes</taxon>
        <taxon>Pleosporomycetidae</taxon>
        <taxon>Pleosporales</taxon>
        <taxon>Massarineae</taxon>
        <taxon>Periconiaceae</taxon>
        <taxon>Periconia</taxon>
    </lineage>
</organism>
<name>A0A9W4XDY6_9PLEO</name>